<comment type="caution">
    <text evidence="2">The sequence shown here is derived from an EMBL/GenBank/DDBJ whole genome shotgun (WGS) entry which is preliminary data.</text>
</comment>
<feature type="compositionally biased region" description="Basic and acidic residues" evidence="1">
    <location>
        <begin position="79"/>
        <end position="93"/>
    </location>
</feature>
<evidence type="ECO:0000313" key="3">
    <source>
        <dbReference type="Proteomes" id="UP001218188"/>
    </source>
</evidence>
<feature type="compositionally biased region" description="Polar residues" evidence="1">
    <location>
        <begin position="44"/>
        <end position="56"/>
    </location>
</feature>
<dbReference type="AlphaFoldDB" id="A0AAD6X6D5"/>
<protein>
    <submittedName>
        <fullName evidence="2">Uncharacterized protein</fullName>
    </submittedName>
</protein>
<keyword evidence="3" id="KW-1185">Reference proteome</keyword>
<proteinExistence type="predicted"/>
<evidence type="ECO:0000256" key="1">
    <source>
        <dbReference type="SAM" id="MobiDB-lite"/>
    </source>
</evidence>
<feature type="region of interest" description="Disordered" evidence="1">
    <location>
        <begin position="1"/>
        <end position="93"/>
    </location>
</feature>
<evidence type="ECO:0000313" key="2">
    <source>
        <dbReference type="EMBL" id="KAJ7040703.1"/>
    </source>
</evidence>
<dbReference type="Proteomes" id="UP001218188">
    <property type="component" value="Unassembled WGS sequence"/>
</dbReference>
<organism evidence="2 3">
    <name type="scientific">Mycena alexandri</name>
    <dbReference type="NCBI Taxonomy" id="1745969"/>
    <lineage>
        <taxon>Eukaryota</taxon>
        <taxon>Fungi</taxon>
        <taxon>Dikarya</taxon>
        <taxon>Basidiomycota</taxon>
        <taxon>Agaricomycotina</taxon>
        <taxon>Agaricomycetes</taxon>
        <taxon>Agaricomycetidae</taxon>
        <taxon>Agaricales</taxon>
        <taxon>Marasmiineae</taxon>
        <taxon>Mycenaceae</taxon>
        <taxon>Mycena</taxon>
    </lineage>
</organism>
<sequence length="93" mass="10264">MPSIFSRFKKTMSGKDSNKNKGEEQQFSIQPHPAKSNDPADLQPPQTGGLASNPNEQAFHARDPHVPSQQVMAGLEQPASREELQARQAELNK</sequence>
<name>A0AAD6X6D5_9AGAR</name>
<dbReference type="EMBL" id="JARJCM010000020">
    <property type="protein sequence ID" value="KAJ7040703.1"/>
    <property type="molecule type" value="Genomic_DNA"/>
</dbReference>
<gene>
    <name evidence="2" type="ORF">C8F04DRAFT_948235</name>
</gene>
<accession>A0AAD6X6D5</accession>
<reference evidence="2" key="1">
    <citation type="submission" date="2023-03" db="EMBL/GenBank/DDBJ databases">
        <title>Massive genome expansion in bonnet fungi (Mycena s.s.) driven by repeated elements and novel gene families across ecological guilds.</title>
        <authorList>
            <consortium name="Lawrence Berkeley National Laboratory"/>
            <person name="Harder C.B."/>
            <person name="Miyauchi S."/>
            <person name="Viragh M."/>
            <person name="Kuo A."/>
            <person name="Thoen E."/>
            <person name="Andreopoulos B."/>
            <person name="Lu D."/>
            <person name="Skrede I."/>
            <person name="Drula E."/>
            <person name="Henrissat B."/>
            <person name="Morin E."/>
            <person name="Kohler A."/>
            <person name="Barry K."/>
            <person name="LaButti K."/>
            <person name="Morin E."/>
            <person name="Salamov A."/>
            <person name="Lipzen A."/>
            <person name="Mereny Z."/>
            <person name="Hegedus B."/>
            <person name="Baldrian P."/>
            <person name="Stursova M."/>
            <person name="Weitz H."/>
            <person name="Taylor A."/>
            <person name="Grigoriev I.V."/>
            <person name="Nagy L.G."/>
            <person name="Martin F."/>
            <person name="Kauserud H."/>
        </authorList>
    </citation>
    <scope>NUCLEOTIDE SEQUENCE</scope>
    <source>
        <strain evidence="2">CBHHK200</strain>
    </source>
</reference>